<dbReference type="FunFam" id="3.40.140.10:FF:000085">
    <property type="entry name" value="Mov34/MPN/PAD-1 family protein"/>
    <property type="match status" value="1"/>
</dbReference>
<dbReference type="PANTHER" id="PTHR34858:SF1">
    <property type="entry name" value="CYSO-CYSTEINE PEPTIDASE"/>
    <property type="match status" value="1"/>
</dbReference>
<proteinExistence type="predicted"/>
<dbReference type="GO" id="GO:0008270">
    <property type="term" value="F:zinc ion binding"/>
    <property type="evidence" value="ECO:0007669"/>
    <property type="project" value="TreeGrafter"/>
</dbReference>
<keyword evidence="3" id="KW-0378">Hydrolase</keyword>
<evidence type="ECO:0000313" key="7">
    <source>
        <dbReference type="EMBL" id="PIU41681.1"/>
    </source>
</evidence>
<dbReference type="SMART" id="SM00232">
    <property type="entry name" value="JAB_MPN"/>
    <property type="match status" value="1"/>
</dbReference>
<reference evidence="7 8" key="1">
    <citation type="submission" date="2017-09" db="EMBL/GenBank/DDBJ databases">
        <title>Depth-based differentiation of microbial function through sediment-hosted aquifers and enrichment of novel symbionts in the deep terrestrial subsurface.</title>
        <authorList>
            <person name="Probst A.J."/>
            <person name="Ladd B."/>
            <person name="Jarett J.K."/>
            <person name="Geller-Mcgrath D.E."/>
            <person name="Sieber C.M."/>
            <person name="Emerson J.B."/>
            <person name="Anantharaman K."/>
            <person name="Thomas B.C."/>
            <person name="Malmstrom R."/>
            <person name="Stieglmeier M."/>
            <person name="Klingl A."/>
            <person name="Woyke T."/>
            <person name="Ryan C.M."/>
            <person name="Banfield J.F."/>
        </authorList>
    </citation>
    <scope>NUCLEOTIDE SEQUENCE [LARGE SCALE GENOMIC DNA]</scope>
    <source>
        <strain evidence="7">CG07_land_8_20_14_0_80_42_15</strain>
    </source>
</reference>
<evidence type="ECO:0000256" key="3">
    <source>
        <dbReference type="ARBA" id="ARBA00022801"/>
    </source>
</evidence>
<dbReference type="InterPro" id="IPR051929">
    <property type="entry name" value="VirAsm_ModProt"/>
</dbReference>
<dbReference type="InterPro" id="IPR028090">
    <property type="entry name" value="JAB_dom_prok"/>
</dbReference>
<dbReference type="GO" id="GO:0006508">
    <property type="term" value="P:proteolysis"/>
    <property type="evidence" value="ECO:0007669"/>
    <property type="project" value="UniProtKB-KW"/>
</dbReference>
<dbReference type="CDD" id="cd08070">
    <property type="entry name" value="MPN_like"/>
    <property type="match status" value="1"/>
</dbReference>
<dbReference type="AlphaFoldDB" id="A0A2J0KT44"/>
<dbReference type="InterPro" id="IPR037518">
    <property type="entry name" value="MPN"/>
</dbReference>
<evidence type="ECO:0000256" key="5">
    <source>
        <dbReference type="ARBA" id="ARBA00023049"/>
    </source>
</evidence>
<comment type="caution">
    <text evidence="7">The sequence shown here is derived from an EMBL/GenBank/DDBJ whole genome shotgun (WGS) entry which is preliminary data.</text>
</comment>
<keyword evidence="5" id="KW-0482">Metalloprotease</keyword>
<feature type="domain" description="MPN" evidence="6">
    <location>
        <begin position="2"/>
        <end position="123"/>
    </location>
</feature>
<protein>
    <recommendedName>
        <fullName evidence="6">MPN domain-containing protein</fullName>
    </recommendedName>
</protein>
<dbReference type="Proteomes" id="UP000230052">
    <property type="component" value="Unassembled WGS sequence"/>
</dbReference>
<name>A0A2J0KT44_9BACT</name>
<evidence type="ECO:0000256" key="2">
    <source>
        <dbReference type="ARBA" id="ARBA00022723"/>
    </source>
</evidence>
<evidence type="ECO:0000256" key="1">
    <source>
        <dbReference type="ARBA" id="ARBA00022670"/>
    </source>
</evidence>
<dbReference type="Pfam" id="PF14464">
    <property type="entry name" value="Prok-JAB"/>
    <property type="match status" value="1"/>
</dbReference>
<evidence type="ECO:0000256" key="4">
    <source>
        <dbReference type="ARBA" id="ARBA00022833"/>
    </source>
</evidence>
<sequence length="132" mass="14991">MISITEDLVKQMVEHSKKEFPNEACGILSGSQGRIARVYGMTNSDKSPETFFMDAREQLKVMKEIRNKGEEIIGIYHSHVASEAYPSNHDVELALYPEVSYVIISLKDNKNPSVRSFKIVEGKITEEELKIE</sequence>
<evidence type="ECO:0000259" key="6">
    <source>
        <dbReference type="PROSITE" id="PS50249"/>
    </source>
</evidence>
<gene>
    <name evidence="7" type="ORF">COS99_04185</name>
</gene>
<dbReference type="EMBL" id="PEWV01000039">
    <property type="protein sequence ID" value="PIU41681.1"/>
    <property type="molecule type" value="Genomic_DNA"/>
</dbReference>
<evidence type="ECO:0000313" key="8">
    <source>
        <dbReference type="Proteomes" id="UP000230052"/>
    </source>
</evidence>
<keyword evidence="1" id="KW-0645">Protease</keyword>
<organism evidence="7 8">
    <name type="scientific">Candidatus Aquitaenariimonas noxiae</name>
    <dbReference type="NCBI Taxonomy" id="1974741"/>
    <lineage>
        <taxon>Bacteria</taxon>
        <taxon>Pseudomonadati</taxon>
        <taxon>Candidatus Omnitrophota</taxon>
        <taxon>Candidatus Aquitaenariimonas</taxon>
    </lineage>
</organism>
<dbReference type="SUPFAM" id="SSF102712">
    <property type="entry name" value="JAB1/MPN domain"/>
    <property type="match status" value="1"/>
</dbReference>
<dbReference type="GO" id="GO:0008235">
    <property type="term" value="F:metalloexopeptidase activity"/>
    <property type="evidence" value="ECO:0007669"/>
    <property type="project" value="TreeGrafter"/>
</dbReference>
<dbReference type="Gene3D" id="3.40.140.10">
    <property type="entry name" value="Cytidine Deaminase, domain 2"/>
    <property type="match status" value="1"/>
</dbReference>
<keyword evidence="2" id="KW-0479">Metal-binding</keyword>
<dbReference type="PANTHER" id="PTHR34858">
    <property type="entry name" value="CYSO-CYSTEINE PEPTIDASE"/>
    <property type="match status" value="1"/>
</dbReference>
<accession>A0A2J0KT44</accession>
<dbReference type="PROSITE" id="PS50249">
    <property type="entry name" value="MPN"/>
    <property type="match status" value="1"/>
</dbReference>
<keyword evidence="4" id="KW-0862">Zinc</keyword>
<dbReference type="InterPro" id="IPR000555">
    <property type="entry name" value="JAMM/MPN+_dom"/>
</dbReference>